<dbReference type="AlphaFoldDB" id="A0A518IX23"/>
<dbReference type="InterPro" id="IPR005872">
    <property type="entry name" value="SUI1_arc_bac"/>
</dbReference>
<evidence type="ECO:0000256" key="2">
    <source>
        <dbReference type="ARBA" id="ARBA00022845"/>
    </source>
</evidence>
<feature type="domain" description="SUI1" evidence="4">
    <location>
        <begin position="42"/>
        <end position="108"/>
    </location>
</feature>
<protein>
    <submittedName>
        <fullName evidence="5">Translation initiation factor Sui1</fullName>
    </submittedName>
</protein>
<evidence type="ECO:0000256" key="1">
    <source>
        <dbReference type="ARBA" id="ARBA00005422"/>
    </source>
</evidence>
<evidence type="ECO:0000313" key="5">
    <source>
        <dbReference type="EMBL" id="QDV57637.1"/>
    </source>
</evidence>
<accession>A0A518IX23</accession>
<keyword evidence="3" id="KW-0648">Protein biosynthesis</keyword>
<dbReference type="PROSITE" id="PS50296">
    <property type="entry name" value="SUI1"/>
    <property type="match status" value="1"/>
</dbReference>
<keyword evidence="2" id="KW-0810">Translation regulation</keyword>
<keyword evidence="5" id="KW-0396">Initiation factor</keyword>
<dbReference type="GO" id="GO:0006417">
    <property type="term" value="P:regulation of translation"/>
    <property type="evidence" value="ECO:0007669"/>
    <property type="project" value="UniProtKB-KW"/>
</dbReference>
<dbReference type="GO" id="GO:0002188">
    <property type="term" value="P:translation reinitiation"/>
    <property type="evidence" value="ECO:0007669"/>
    <property type="project" value="TreeGrafter"/>
</dbReference>
<reference evidence="5 6" key="1">
    <citation type="submission" date="2019-02" db="EMBL/GenBank/DDBJ databases">
        <title>Deep-cultivation of Planctomycetes and their phenomic and genomic characterization uncovers novel biology.</title>
        <authorList>
            <person name="Wiegand S."/>
            <person name="Jogler M."/>
            <person name="Boedeker C."/>
            <person name="Pinto D."/>
            <person name="Vollmers J."/>
            <person name="Rivas-Marin E."/>
            <person name="Kohn T."/>
            <person name="Peeters S.H."/>
            <person name="Heuer A."/>
            <person name="Rast P."/>
            <person name="Oberbeckmann S."/>
            <person name="Bunk B."/>
            <person name="Jeske O."/>
            <person name="Meyerdierks A."/>
            <person name="Storesund J.E."/>
            <person name="Kallscheuer N."/>
            <person name="Luecker S."/>
            <person name="Lage O.M."/>
            <person name="Pohl T."/>
            <person name="Merkel B.J."/>
            <person name="Hornburger P."/>
            <person name="Mueller R.-W."/>
            <person name="Bruemmer F."/>
            <person name="Labrenz M."/>
            <person name="Spormann A.M."/>
            <person name="Op den Camp H."/>
            <person name="Overmann J."/>
            <person name="Amann R."/>
            <person name="Jetten M.S.M."/>
            <person name="Mascher T."/>
            <person name="Medema M.H."/>
            <person name="Devos D.P."/>
            <person name="Kaster A.-K."/>
            <person name="Ovreas L."/>
            <person name="Rohde M."/>
            <person name="Galperin M.Y."/>
            <person name="Jogler C."/>
        </authorList>
    </citation>
    <scope>NUCLEOTIDE SEQUENCE [LARGE SCALE GENOMIC DNA]</scope>
    <source>
        <strain evidence="5 6">Mal33</strain>
    </source>
</reference>
<dbReference type="Pfam" id="PF01253">
    <property type="entry name" value="SUI1"/>
    <property type="match status" value="1"/>
</dbReference>
<sequence>MRLFAGTQFDIPPTCDRCGALEQDCKCPPLPPPKLDPQKQTARLMTEKRKRGKVVTLIKGLPAEGNDLPALLTKLKSRCGAGGTIKEDQLEIQGDHLETARSVLSEIGFRTKG</sequence>
<dbReference type="GO" id="GO:0003743">
    <property type="term" value="F:translation initiation factor activity"/>
    <property type="evidence" value="ECO:0007669"/>
    <property type="project" value="UniProtKB-KW"/>
</dbReference>
<dbReference type="EMBL" id="CP036318">
    <property type="protein sequence ID" value="QDV57637.1"/>
    <property type="molecule type" value="Genomic_DNA"/>
</dbReference>
<dbReference type="CDD" id="cd11567">
    <property type="entry name" value="YciH_like"/>
    <property type="match status" value="1"/>
</dbReference>
<evidence type="ECO:0000256" key="3">
    <source>
        <dbReference type="ARBA" id="ARBA00022917"/>
    </source>
</evidence>
<proteinExistence type="inferred from homology"/>
<dbReference type="RefSeq" id="WP_145122899.1">
    <property type="nucleotide sequence ID" value="NZ_CP036292.1"/>
</dbReference>
<dbReference type="InterPro" id="IPR050318">
    <property type="entry name" value="DENR/SUI1_TIF"/>
</dbReference>
<dbReference type="InterPro" id="IPR001950">
    <property type="entry name" value="SUI1"/>
</dbReference>
<keyword evidence="6" id="KW-1185">Reference proteome</keyword>
<comment type="similarity">
    <text evidence="1">Belongs to the SUI1 family.</text>
</comment>
<organism evidence="5 6">
    <name type="scientific">Rosistilla oblonga</name>
    <dbReference type="NCBI Taxonomy" id="2527990"/>
    <lineage>
        <taxon>Bacteria</taxon>
        <taxon>Pseudomonadati</taxon>
        <taxon>Planctomycetota</taxon>
        <taxon>Planctomycetia</taxon>
        <taxon>Pirellulales</taxon>
        <taxon>Pirellulaceae</taxon>
        <taxon>Rosistilla</taxon>
    </lineage>
</organism>
<name>A0A518IX23_9BACT</name>
<dbReference type="SUPFAM" id="SSF55159">
    <property type="entry name" value="eIF1-like"/>
    <property type="match status" value="1"/>
</dbReference>
<dbReference type="Proteomes" id="UP000316770">
    <property type="component" value="Chromosome"/>
</dbReference>
<dbReference type="OrthoDB" id="9792915at2"/>
<dbReference type="GO" id="GO:0003729">
    <property type="term" value="F:mRNA binding"/>
    <property type="evidence" value="ECO:0007669"/>
    <property type="project" value="TreeGrafter"/>
</dbReference>
<dbReference type="GO" id="GO:0001731">
    <property type="term" value="P:formation of translation preinitiation complex"/>
    <property type="evidence" value="ECO:0007669"/>
    <property type="project" value="TreeGrafter"/>
</dbReference>
<dbReference type="Gene3D" id="3.30.780.10">
    <property type="entry name" value="SUI1-like domain"/>
    <property type="match status" value="1"/>
</dbReference>
<dbReference type="PIRSF" id="PIRSF037511">
    <property type="entry name" value="Transl_init_SUI1_pro"/>
    <property type="match status" value="1"/>
</dbReference>
<dbReference type="InterPro" id="IPR036877">
    <property type="entry name" value="SUI1_dom_sf"/>
</dbReference>
<evidence type="ECO:0000313" key="6">
    <source>
        <dbReference type="Proteomes" id="UP000316770"/>
    </source>
</evidence>
<dbReference type="PANTHER" id="PTHR12789">
    <property type="entry name" value="DENSITY-REGULATED PROTEIN HOMOLOG"/>
    <property type="match status" value="1"/>
</dbReference>
<gene>
    <name evidence="5" type="ORF">Mal33_36500</name>
</gene>
<evidence type="ECO:0000259" key="4">
    <source>
        <dbReference type="PROSITE" id="PS50296"/>
    </source>
</evidence>
<dbReference type="PANTHER" id="PTHR12789:SF0">
    <property type="entry name" value="DENSITY-REGULATED PROTEIN"/>
    <property type="match status" value="1"/>
</dbReference>